<organism evidence="1 2">
    <name type="scientific">Ziziphus jujuba var. spinosa</name>
    <dbReference type="NCBI Taxonomy" id="714518"/>
    <lineage>
        <taxon>Eukaryota</taxon>
        <taxon>Viridiplantae</taxon>
        <taxon>Streptophyta</taxon>
        <taxon>Embryophyta</taxon>
        <taxon>Tracheophyta</taxon>
        <taxon>Spermatophyta</taxon>
        <taxon>Magnoliopsida</taxon>
        <taxon>eudicotyledons</taxon>
        <taxon>Gunneridae</taxon>
        <taxon>Pentapetalae</taxon>
        <taxon>rosids</taxon>
        <taxon>fabids</taxon>
        <taxon>Rosales</taxon>
        <taxon>Rhamnaceae</taxon>
        <taxon>Paliureae</taxon>
        <taxon>Ziziphus</taxon>
    </lineage>
</organism>
<proteinExistence type="predicted"/>
<dbReference type="AlphaFoldDB" id="A0A978VQH3"/>
<dbReference type="EMBL" id="JAEACU010000003">
    <property type="protein sequence ID" value="KAH7537798.1"/>
    <property type="molecule type" value="Genomic_DNA"/>
</dbReference>
<comment type="caution">
    <text evidence="1">The sequence shown here is derived from an EMBL/GenBank/DDBJ whole genome shotgun (WGS) entry which is preliminary data.</text>
</comment>
<evidence type="ECO:0008006" key="3">
    <source>
        <dbReference type="Google" id="ProtNLM"/>
    </source>
</evidence>
<name>A0A978VQH3_ZIZJJ</name>
<dbReference type="Proteomes" id="UP000813462">
    <property type="component" value="Unassembled WGS sequence"/>
</dbReference>
<protein>
    <recommendedName>
        <fullName evidence="3">Reverse transcriptase domain-containing protein</fullName>
    </recommendedName>
</protein>
<sequence>MYADDLLITCHADPQNAIILDKCLKKFCGWSSQMVNGQKSNIFFSKSTSRQDRKVVKEILGFKDMGPKAIYLGNSFIFGRNKTKELYNIKERIKSIIEDTDLVGWGAKMGSFRSKAALSLCSKRNKATKKLNCGESFGI</sequence>
<evidence type="ECO:0000313" key="1">
    <source>
        <dbReference type="EMBL" id="KAH7537798.1"/>
    </source>
</evidence>
<accession>A0A978VQH3</accession>
<evidence type="ECO:0000313" key="2">
    <source>
        <dbReference type="Proteomes" id="UP000813462"/>
    </source>
</evidence>
<reference evidence="1" key="1">
    <citation type="journal article" date="2021" name="Front. Plant Sci.">
        <title>Chromosome-Scale Genome Assembly for Chinese Sour Jujube and Insights Into Its Genome Evolution and Domestication Signature.</title>
        <authorList>
            <person name="Shen L.-Y."/>
            <person name="Luo H."/>
            <person name="Wang X.-L."/>
            <person name="Wang X.-M."/>
            <person name="Qiu X.-J."/>
            <person name="Liu H."/>
            <person name="Zhou S.-S."/>
            <person name="Jia K.-H."/>
            <person name="Nie S."/>
            <person name="Bao Y.-T."/>
            <person name="Zhang R.-G."/>
            <person name="Yun Q.-Z."/>
            <person name="Chai Y.-H."/>
            <person name="Lu J.-Y."/>
            <person name="Li Y."/>
            <person name="Zhao S.-W."/>
            <person name="Mao J.-F."/>
            <person name="Jia S.-G."/>
            <person name="Mao Y.-M."/>
        </authorList>
    </citation>
    <scope>NUCLEOTIDE SEQUENCE</scope>
    <source>
        <strain evidence="1">AT0</strain>
        <tissue evidence="1">Leaf</tissue>
    </source>
</reference>
<gene>
    <name evidence="1" type="ORF">FEM48_Zijuj03G0131400</name>
</gene>